<dbReference type="AlphaFoldDB" id="A0A2N9EDR4"/>
<evidence type="ECO:0000313" key="1">
    <source>
        <dbReference type="EMBL" id="SPC72821.1"/>
    </source>
</evidence>
<gene>
    <name evidence="1" type="ORF">FSB_LOCUS703</name>
</gene>
<protein>
    <submittedName>
        <fullName evidence="1">Uncharacterized protein</fullName>
    </submittedName>
</protein>
<dbReference type="InterPro" id="IPR052957">
    <property type="entry name" value="Auxin_embryo_med"/>
</dbReference>
<dbReference type="EMBL" id="OIVN01000025">
    <property type="protein sequence ID" value="SPC72821.1"/>
    <property type="molecule type" value="Genomic_DNA"/>
</dbReference>
<sequence length="136" mass="15028">MSGQMGSRSSRVPRRLIQNDEDNGYLVAVRPTLESGLTSADITGIGAQLTLLVFNNEVVFSRTNIDSLCGIGRSTKKGQRHQGLIGEKGRVIKKEQEHQGFLKSTITGASQFELHGHRAPWGKRMTPPSLRKRTPF</sequence>
<dbReference type="PANTHER" id="PTHR32387">
    <property type="entry name" value="WU:FJ29H11"/>
    <property type="match status" value="1"/>
</dbReference>
<accession>A0A2N9EDR4</accession>
<reference evidence="1" key="1">
    <citation type="submission" date="2018-02" db="EMBL/GenBank/DDBJ databases">
        <authorList>
            <person name="Cohen D.B."/>
            <person name="Kent A.D."/>
        </authorList>
    </citation>
    <scope>NUCLEOTIDE SEQUENCE</scope>
</reference>
<dbReference type="PANTHER" id="PTHR32387:SF11">
    <property type="entry name" value="PROTEIN NO VEIN C-TERMINAL DOMAIN-CONTAINING PROTEIN"/>
    <property type="match status" value="1"/>
</dbReference>
<name>A0A2N9EDR4_FAGSY</name>
<organism evidence="1">
    <name type="scientific">Fagus sylvatica</name>
    <name type="common">Beechnut</name>
    <dbReference type="NCBI Taxonomy" id="28930"/>
    <lineage>
        <taxon>Eukaryota</taxon>
        <taxon>Viridiplantae</taxon>
        <taxon>Streptophyta</taxon>
        <taxon>Embryophyta</taxon>
        <taxon>Tracheophyta</taxon>
        <taxon>Spermatophyta</taxon>
        <taxon>Magnoliopsida</taxon>
        <taxon>eudicotyledons</taxon>
        <taxon>Gunneridae</taxon>
        <taxon>Pentapetalae</taxon>
        <taxon>rosids</taxon>
        <taxon>fabids</taxon>
        <taxon>Fagales</taxon>
        <taxon>Fagaceae</taxon>
        <taxon>Fagus</taxon>
    </lineage>
</organism>
<proteinExistence type="predicted"/>